<evidence type="ECO:0000256" key="1">
    <source>
        <dbReference type="ARBA" id="ARBA00010075"/>
    </source>
</evidence>
<dbReference type="KEGG" id="psyo:PB01_01490"/>
<dbReference type="OrthoDB" id="2432160at2"/>
<dbReference type="Pfam" id="PF01609">
    <property type="entry name" value="DDE_Tnp_1"/>
    <property type="match status" value="1"/>
</dbReference>
<dbReference type="InterPro" id="IPR047952">
    <property type="entry name" value="Transpos_IS4"/>
</dbReference>
<dbReference type="SUPFAM" id="SSF53098">
    <property type="entry name" value="Ribonuclease H-like"/>
    <property type="match status" value="1"/>
</dbReference>
<accession>A0A5J6SI34</accession>
<dbReference type="Proteomes" id="UP000325517">
    <property type="component" value="Chromosome"/>
</dbReference>
<evidence type="ECO:0000256" key="2">
    <source>
        <dbReference type="ARBA" id="ARBA00022578"/>
    </source>
</evidence>
<dbReference type="GO" id="GO:0003677">
    <property type="term" value="F:DNA binding"/>
    <property type="evidence" value="ECO:0007669"/>
    <property type="project" value="UniProtKB-KW"/>
</dbReference>
<sequence length="452" mass="53873">MYNQHNLYLKERFQLFLPKNIEQLAKETGFIKRERQFSASDFLSLVFRQNANLVQPSLNNLCHDLEKHHINITKSGLNKRFTTEAVDFFKALFDRLFQYQLQAPLAEMKLKKDSPYKRIRIIDSTSFKLPKSYENEYKGTRDAGAKIQFEFDYLSEKLLWFNLDEGKSADSPAGFERLASLEKGDLFLQDLGYYHLDLFEQIHLSEAFYLSRARMDSQFFVEVDDPPRHPDGSFIESQRYQRLYMEEELKTLPRGQYREWNQIYVGRHKKMPTRCVIYRHDEVQEAKNINKRIRSYQKKCRSVPKENVAALSGLTIYITNLPPTISVEKITQLYRVRWQIELRFKTWKSHLKIHQIKDMKMERWLCHVYCQCIVMLLSMITTGFIRKVVWKTLNKFISEDLTIRMISRMINRLVLESKKSARSWSLFFKSLIPTTEKFNLKSTKSEPHTLFV</sequence>
<keyword evidence="3" id="KW-0238">DNA-binding</keyword>
<reference evidence="6 7" key="1">
    <citation type="submission" date="2018-07" db="EMBL/GenBank/DDBJ databases">
        <title>Complete genome sequence of Psychrobacillus sp. PB01, isolated from iceberg, and comparative genome analysis of Psychrobacillus strains.</title>
        <authorList>
            <person name="Lee P.C."/>
        </authorList>
    </citation>
    <scope>NUCLEOTIDE SEQUENCE [LARGE SCALE GENOMIC DNA]</scope>
    <source>
        <strain evidence="6 7">PB01</strain>
    </source>
</reference>
<evidence type="ECO:0000313" key="7">
    <source>
        <dbReference type="Proteomes" id="UP000325517"/>
    </source>
</evidence>
<dbReference type="Gene3D" id="3.90.350.10">
    <property type="entry name" value="Transposase Inhibitor Protein From Tn5, Chain A, domain 1"/>
    <property type="match status" value="1"/>
</dbReference>
<dbReference type="PANTHER" id="PTHR33258:SF1">
    <property type="entry name" value="TRANSPOSASE INSL FOR INSERTION SEQUENCE ELEMENT IS186A-RELATED"/>
    <property type="match status" value="1"/>
</dbReference>
<dbReference type="EMBL" id="CP031223">
    <property type="protein sequence ID" value="QFF97590.1"/>
    <property type="molecule type" value="Genomic_DNA"/>
</dbReference>
<evidence type="ECO:0000313" key="6">
    <source>
        <dbReference type="EMBL" id="QFF97590.1"/>
    </source>
</evidence>
<dbReference type="GO" id="GO:0004803">
    <property type="term" value="F:transposase activity"/>
    <property type="evidence" value="ECO:0007669"/>
    <property type="project" value="InterPro"/>
</dbReference>
<evidence type="ECO:0000259" key="5">
    <source>
        <dbReference type="Pfam" id="PF01609"/>
    </source>
</evidence>
<evidence type="ECO:0000256" key="4">
    <source>
        <dbReference type="ARBA" id="ARBA00023172"/>
    </source>
</evidence>
<organism evidence="6 7">
    <name type="scientific">Psychrobacillus glaciei</name>
    <dbReference type="NCBI Taxonomy" id="2283160"/>
    <lineage>
        <taxon>Bacteria</taxon>
        <taxon>Bacillati</taxon>
        <taxon>Bacillota</taxon>
        <taxon>Bacilli</taxon>
        <taxon>Bacillales</taxon>
        <taxon>Bacillaceae</taxon>
        <taxon>Psychrobacillus</taxon>
    </lineage>
</organism>
<comment type="similarity">
    <text evidence="1">Belongs to the transposase 11 family.</text>
</comment>
<keyword evidence="7" id="KW-1185">Reference proteome</keyword>
<gene>
    <name evidence="6" type="ORF">PB01_01490</name>
</gene>
<name>A0A5J6SI34_9BACI</name>
<dbReference type="RefSeq" id="WP_151698536.1">
    <property type="nucleotide sequence ID" value="NZ_CP031223.1"/>
</dbReference>
<dbReference type="GO" id="GO:0006313">
    <property type="term" value="P:DNA transposition"/>
    <property type="evidence" value="ECO:0007669"/>
    <property type="project" value="InterPro"/>
</dbReference>
<keyword evidence="4" id="KW-0233">DNA recombination</keyword>
<evidence type="ECO:0000256" key="3">
    <source>
        <dbReference type="ARBA" id="ARBA00023125"/>
    </source>
</evidence>
<dbReference type="AlphaFoldDB" id="A0A5J6SI34"/>
<proteinExistence type="inferred from homology"/>
<protein>
    <submittedName>
        <fullName evidence="6">IS4 family transposase</fullName>
    </submittedName>
</protein>
<dbReference type="NCBIfam" id="NF033592">
    <property type="entry name" value="transpos_IS4_1"/>
    <property type="match status" value="1"/>
</dbReference>
<feature type="domain" description="Transposase IS4-like" evidence="5">
    <location>
        <begin position="117"/>
        <end position="354"/>
    </location>
</feature>
<dbReference type="InterPro" id="IPR002559">
    <property type="entry name" value="Transposase_11"/>
</dbReference>
<dbReference type="InterPro" id="IPR012337">
    <property type="entry name" value="RNaseH-like_sf"/>
</dbReference>
<keyword evidence="2" id="KW-0815">Transposition</keyword>
<dbReference type="PANTHER" id="PTHR33258">
    <property type="entry name" value="TRANSPOSASE INSL FOR INSERTION SEQUENCE ELEMENT IS186A-RELATED"/>
    <property type="match status" value="1"/>
</dbReference>